<dbReference type="OrthoDB" id="2758679at2759"/>
<feature type="non-terminal residue" evidence="2">
    <location>
        <position position="1"/>
    </location>
</feature>
<dbReference type="STRING" id="154538.A0A1M2VJ94"/>
<feature type="region of interest" description="Disordered" evidence="1">
    <location>
        <begin position="1"/>
        <end position="74"/>
    </location>
</feature>
<organism evidence="2 3">
    <name type="scientific">Trametes pubescens</name>
    <name type="common">White-rot fungus</name>
    <dbReference type="NCBI Taxonomy" id="154538"/>
    <lineage>
        <taxon>Eukaryota</taxon>
        <taxon>Fungi</taxon>
        <taxon>Dikarya</taxon>
        <taxon>Basidiomycota</taxon>
        <taxon>Agaricomycotina</taxon>
        <taxon>Agaricomycetes</taxon>
        <taxon>Polyporales</taxon>
        <taxon>Polyporaceae</taxon>
        <taxon>Trametes</taxon>
    </lineage>
</organism>
<proteinExistence type="predicted"/>
<feature type="compositionally biased region" description="Polar residues" evidence="1">
    <location>
        <begin position="728"/>
        <end position="738"/>
    </location>
</feature>
<feature type="region of interest" description="Disordered" evidence="1">
    <location>
        <begin position="226"/>
        <end position="303"/>
    </location>
</feature>
<feature type="compositionally biased region" description="Pro residues" evidence="1">
    <location>
        <begin position="247"/>
        <end position="259"/>
    </location>
</feature>
<gene>
    <name evidence="2" type="ORF">TRAPUB_1542</name>
</gene>
<dbReference type="AlphaFoldDB" id="A0A1M2VJ94"/>
<feature type="region of interest" description="Disordered" evidence="1">
    <location>
        <begin position="356"/>
        <end position="383"/>
    </location>
</feature>
<evidence type="ECO:0000256" key="1">
    <source>
        <dbReference type="SAM" id="MobiDB-lite"/>
    </source>
</evidence>
<feature type="compositionally biased region" description="Basic and acidic residues" evidence="1">
    <location>
        <begin position="739"/>
        <end position="755"/>
    </location>
</feature>
<evidence type="ECO:0000313" key="2">
    <source>
        <dbReference type="EMBL" id="OJT07603.1"/>
    </source>
</evidence>
<comment type="caution">
    <text evidence="2">The sequence shown here is derived from an EMBL/GenBank/DDBJ whole genome shotgun (WGS) entry which is preliminary data.</text>
</comment>
<feature type="compositionally biased region" description="Polar residues" evidence="1">
    <location>
        <begin position="709"/>
        <end position="718"/>
    </location>
</feature>
<dbReference type="Proteomes" id="UP000184267">
    <property type="component" value="Unassembled WGS sequence"/>
</dbReference>
<keyword evidence="3" id="KW-1185">Reference proteome</keyword>
<evidence type="ECO:0000313" key="3">
    <source>
        <dbReference type="Proteomes" id="UP000184267"/>
    </source>
</evidence>
<feature type="compositionally biased region" description="Basic and acidic residues" evidence="1">
    <location>
        <begin position="372"/>
        <end position="383"/>
    </location>
</feature>
<dbReference type="EMBL" id="MNAD01001163">
    <property type="protein sequence ID" value="OJT07603.1"/>
    <property type="molecule type" value="Genomic_DNA"/>
</dbReference>
<feature type="region of interest" description="Disordered" evidence="1">
    <location>
        <begin position="689"/>
        <end position="793"/>
    </location>
</feature>
<protein>
    <submittedName>
        <fullName evidence="2">Uncharacterized protein</fullName>
    </submittedName>
</protein>
<accession>A0A1M2VJ94</accession>
<dbReference type="OMA" id="DHLCSGG"/>
<reference evidence="2 3" key="1">
    <citation type="submission" date="2016-10" db="EMBL/GenBank/DDBJ databases">
        <title>Genome sequence of the basidiomycete white-rot fungus Trametes pubescens.</title>
        <authorList>
            <person name="Makela M.R."/>
            <person name="Granchi Z."/>
            <person name="Peng M."/>
            <person name="De Vries R.P."/>
            <person name="Grigoriev I."/>
            <person name="Riley R."/>
            <person name="Hilden K."/>
        </authorList>
    </citation>
    <scope>NUCLEOTIDE SEQUENCE [LARGE SCALE GENOMIC DNA]</scope>
    <source>
        <strain evidence="2 3">FBCC735</strain>
    </source>
</reference>
<sequence>AALEKAKENTASQMHSGSDETEPNNSCTEPERPVVASATAAQEADIGTPPGLPIPTSLFPSPAAPEGVDYDELASEAHTPPARAFWETIDRTPMSPALSNFSIHGAGSVSSSCLADDVGDHLCSGGRLEDLVTDRVDRYGRPLPGYEELQLEQERKRKRLRTEEAAASPPNIVLRFRKYKDVPTPRTKAEKVANWVPFGHTPPSTSPAPKFVSAEVIHAEWLRRQAEESARAPLPPDAPPAGCAAPPTNPQPPRGPPSPHLRDEDYAPLRSPAPGDPNSDGNLPHGAGDMEVDSDAPPALSATPPYAIVVPRAAAVRPPPAGGPRNETTAGGGAAALAPAAPLVPSALRTRVQATSGPAHANAPLDSPWAGRDLRPSAWHDRGELPQVPSLRMVTPSPVLAQTPAFVFTPRPRGGFPPIHFANPESLVEGLDPLRIDELWEEGKRIILIGLFNIGYPKAGMNVPLTRLLTEALRQITKETDFAVIAPEPPWGLKPPPSKLPKVWAVEGLSEGAAAKVTDGYVWSSKQLSFSAHKRELRLPELLITLGPYYQNYGKDIESSIKATFKGDLILPRIEEYVAENEDYKRLSIEDVAAVALTVANSVRVHLEEYTPGGFIASVFCASPCKESEEWLEWREYIKTVPFRTKYNPTRTARLTDTCGYCRGADHVTHTCPFPKVAGWNGPPVGSQMYGTPATPAPGAPAAHLANPGSAQTSSTPNFEGPARFHGQVSQPTYYHNEQSGHHQDHGWGDYETQRNSRGRGGRGIMAGPSRGGYNTRGRGRGNGRPQHDDGPY</sequence>
<name>A0A1M2VJ94_TRAPU</name>